<feature type="modified residue" description="Phosphotyrosine; by PKDCC" evidence="20">
    <location>
        <position position="430"/>
    </location>
</feature>
<evidence type="ECO:0000256" key="8">
    <source>
        <dbReference type="ARBA" id="ARBA00022737"/>
    </source>
</evidence>
<feature type="binding site" evidence="19">
    <location>
        <position position="237"/>
    </location>
    <ligand>
        <name>Ca(2+)</name>
        <dbReference type="ChEBI" id="CHEBI:29108"/>
        <label>3</label>
    </ligand>
</feature>
<evidence type="ECO:0000256" key="18">
    <source>
        <dbReference type="PIRSR" id="PIRSR621190-1"/>
    </source>
</evidence>
<comment type="catalytic activity">
    <reaction evidence="17">
        <text>1-hexadecanoyl-sn-glycero-3-phosphocholine + H2O = sn-glycerol 3-phosphocholine + hexadecanoate + H(+)</text>
        <dbReference type="Rhea" id="RHEA:40435"/>
        <dbReference type="ChEBI" id="CHEBI:7896"/>
        <dbReference type="ChEBI" id="CHEBI:15377"/>
        <dbReference type="ChEBI" id="CHEBI:15378"/>
        <dbReference type="ChEBI" id="CHEBI:16870"/>
        <dbReference type="ChEBI" id="CHEBI:72998"/>
    </reaction>
    <physiologicalReaction direction="left-to-right" evidence="17">
        <dbReference type="Rhea" id="RHEA:40436"/>
    </physiologicalReaction>
</comment>
<dbReference type="Gene3D" id="3.40.390.10">
    <property type="entry name" value="Collagenase (Catalytic Domain)"/>
    <property type="match status" value="1"/>
</dbReference>
<keyword evidence="14" id="KW-0865">Zymogen</keyword>
<keyword evidence="22" id="KW-0472">Membrane</keyword>
<feature type="binding site" evidence="19">
    <location>
        <position position="235"/>
    </location>
    <ligand>
        <name>Zn(2+)</name>
        <dbReference type="ChEBI" id="CHEBI:29105"/>
        <label>1</label>
    </ligand>
</feature>
<dbReference type="InterPro" id="IPR036375">
    <property type="entry name" value="Hemopexin-like_dom_sf"/>
</dbReference>
<feature type="binding site" evidence="19">
    <location>
        <position position="231"/>
    </location>
    <ligand>
        <name>Ca(2+)</name>
        <dbReference type="ChEBI" id="CHEBI:29108"/>
        <label>2</label>
    </ligand>
</feature>
<name>A0A0V1E8X8_TRIPS</name>
<feature type="binding site" evidence="19">
    <location>
        <position position="262"/>
    </location>
    <ligand>
        <name>Zn(2+)</name>
        <dbReference type="ChEBI" id="CHEBI:29105"/>
        <label>2</label>
        <note>catalytic</note>
    </ligand>
</feature>
<feature type="binding site" evidence="19">
    <location>
        <position position="209"/>
    </location>
    <ligand>
        <name>Zn(2+)</name>
        <dbReference type="ChEBI" id="CHEBI:29105"/>
        <label>1</label>
    </ligand>
</feature>
<protein>
    <recommendedName>
        <fullName evidence="4">palmitoyl-protein hydrolase</fullName>
        <ecNumber evidence="4">3.1.2.22</ecNumber>
    </recommendedName>
    <alternativeName>
        <fullName evidence="15">Palmitoyl-protein hydrolase</fullName>
    </alternativeName>
</protein>
<evidence type="ECO:0000256" key="5">
    <source>
        <dbReference type="ARBA" id="ARBA00022490"/>
    </source>
</evidence>
<accession>A0A0V1E8X8</accession>
<comment type="similarity">
    <text evidence="2">Belongs to the AB hydrolase superfamily. AB hydrolase 2 family.</text>
</comment>
<organism evidence="25 26">
    <name type="scientific">Trichinella pseudospiralis</name>
    <name type="common">Parasitic roundworm</name>
    <dbReference type="NCBI Taxonomy" id="6337"/>
    <lineage>
        <taxon>Eukaryota</taxon>
        <taxon>Metazoa</taxon>
        <taxon>Ecdysozoa</taxon>
        <taxon>Nematoda</taxon>
        <taxon>Enoplea</taxon>
        <taxon>Dorylaimia</taxon>
        <taxon>Trichinellida</taxon>
        <taxon>Trichinellidae</taxon>
        <taxon>Trichinella</taxon>
    </lineage>
</organism>
<evidence type="ECO:0000256" key="23">
    <source>
        <dbReference type="SAM" id="SignalP"/>
    </source>
</evidence>
<keyword evidence="23" id="KW-0732">Signal</keyword>
<dbReference type="Gene3D" id="2.110.10.10">
    <property type="entry name" value="Hemopexin-like domain"/>
    <property type="match status" value="1"/>
</dbReference>
<keyword evidence="19" id="KW-0106">Calcium</keyword>
<dbReference type="EMBL" id="JYDR01000086">
    <property type="protein sequence ID" value="KRY69667.1"/>
    <property type="molecule type" value="Genomic_DNA"/>
</dbReference>
<feature type="binding site" evidence="19">
    <location>
        <position position="216"/>
    </location>
    <ligand>
        <name>Ca(2+)</name>
        <dbReference type="ChEBI" id="CHEBI:29108"/>
        <label>3</label>
    </ligand>
</feature>
<keyword evidence="11 19" id="KW-0862">Zinc</keyword>
<dbReference type="PANTHER" id="PTHR10201">
    <property type="entry name" value="MATRIX METALLOPROTEINASE"/>
    <property type="match status" value="1"/>
</dbReference>
<dbReference type="GO" id="GO:0008474">
    <property type="term" value="F:palmitoyl-(protein) hydrolase activity"/>
    <property type="evidence" value="ECO:0007669"/>
    <property type="project" value="UniProtKB-EC"/>
</dbReference>
<feature type="repeat" description="Hemopexin" evidence="21">
    <location>
        <begin position="489"/>
        <end position="537"/>
    </location>
</feature>
<feature type="signal peptide" evidence="23">
    <location>
        <begin position="1"/>
        <end position="18"/>
    </location>
</feature>
<evidence type="ECO:0000313" key="26">
    <source>
        <dbReference type="Proteomes" id="UP000054632"/>
    </source>
</evidence>
<evidence type="ECO:0000256" key="15">
    <source>
        <dbReference type="ARBA" id="ARBA00031195"/>
    </source>
</evidence>
<evidence type="ECO:0000256" key="9">
    <source>
        <dbReference type="ARBA" id="ARBA00022801"/>
    </source>
</evidence>
<keyword evidence="22" id="KW-0812">Transmembrane</keyword>
<feature type="binding site" evidence="19">
    <location>
        <position position="224"/>
    </location>
    <ligand>
        <name>Zn(2+)</name>
        <dbReference type="ChEBI" id="CHEBI:29105"/>
        <label>1</label>
    </ligand>
</feature>
<evidence type="ECO:0000256" key="7">
    <source>
        <dbReference type="ARBA" id="ARBA00022723"/>
    </source>
</evidence>
<evidence type="ECO:0000256" key="12">
    <source>
        <dbReference type="ARBA" id="ARBA00023049"/>
    </source>
</evidence>
<dbReference type="SUPFAM" id="SSF53474">
    <property type="entry name" value="alpha/beta-Hydrolases"/>
    <property type="match status" value="1"/>
</dbReference>
<dbReference type="Pfam" id="PF00413">
    <property type="entry name" value="Peptidase_M10"/>
    <property type="match status" value="1"/>
</dbReference>
<dbReference type="InterPro" id="IPR000585">
    <property type="entry name" value="Hemopexin-like_dom"/>
</dbReference>
<dbReference type="PROSITE" id="PS51642">
    <property type="entry name" value="HEMOPEXIN_2"/>
    <property type="match status" value="4"/>
</dbReference>
<dbReference type="GO" id="GO:0031012">
    <property type="term" value="C:extracellular matrix"/>
    <property type="evidence" value="ECO:0007669"/>
    <property type="project" value="InterPro"/>
</dbReference>
<dbReference type="GO" id="GO:0008270">
    <property type="term" value="F:zinc ion binding"/>
    <property type="evidence" value="ECO:0007669"/>
    <property type="project" value="InterPro"/>
</dbReference>
<dbReference type="SMART" id="SM00120">
    <property type="entry name" value="HX"/>
    <property type="match status" value="4"/>
</dbReference>
<feature type="binding site" evidence="19">
    <location>
        <position position="448"/>
    </location>
    <ligand>
        <name>Ca(2+)</name>
        <dbReference type="ChEBI" id="CHEBI:29108"/>
        <label>5</label>
    </ligand>
</feature>
<proteinExistence type="inferred from homology"/>
<dbReference type="FunFam" id="3.40.50.1820:FF:000010">
    <property type="entry name" value="Acyl-protein thioesterase 2"/>
    <property type="match status" value="1"/>
</dbReference>
<evidence type="ECO:0000256" key="14">
    <source>
        <dbReference type="ARBA" id="ARBA00023145"/>
    </source>
</evidence>
<comment type="similarity">
    <text evidence="3">Belongs to the peptidase M10A family.</text>
</comment>
<evidence type="ECO:0000256" key="16">
    <source>
        <dbReference type="ARBA" id="ARBA00047337"/>
    </source>
</evidence>
<dbReference type="SUPFAM" id="SSF50923">
    <property type="entry name" value="Hemopexin-like domain"/>
    <property type="match status" value="1"/>
</dbReference>
<feature type="binding site" evidence="19">
    <location>
        <position position="399"/>
    </location>
    <ligand>
        <name>Ca(2+)</name>
        <dbReference type="ChEBI" id="CHEBI:29108"/>
        <label>4</label>
    </ligand>
</feature>
<dbReference type="GO" id="GO:0006631">
    <property type="term" value="P:fatty acid metabolic process"/>
    <property type="evidence" value="ECO:0007669"/>
    <property type="project" value="UniProtKB-KW"/>
</dbReference>
<dbReference type="InterPro" id="IPR021190">
    <property type="entry name" value="Pept_M10A"/>
</dbReference>
<feature type="binding site" evidence="19">
    <location>
        <position position="353"/>
    </location>
    <ligand>
        <name>Ca(2+)</name>
        <dbReference type="ChEBI" id="CHEBI:29108"/>
        <label>4</label>
    </ligand>
</feature>
<dbReference type="AlphaFoldDB" id="A0A0V1E8X8"/>
<evidence type="ECO:0000256" key="20">
    <source>
        <dbReference type="PIRSR" id="PIRSR621190-4"/>
    </source>
</evidence>
<feature type="transmembrane region" description="Helical" evidence="22">
    <location>
        <begin position="113"/>
        <end position="136"/>
    </location>
</feature>
<feature type="binding site" evidence="19">
    <location>
        <position position="211"/>
    </location>
    <ligand>
        <name>Zn(2+)</name>
        <dbReference type="ChEBI" id="CHEBI:29105"/>
        <label>1</label>
    </ligand>
</feature>
<keyword evidence="6" id="KW-0645">Protease</keyword>
<feature type="binding site" evidence="19">
    <location>
        <position position="258"/>
    </location>
    <ligand>
        <name>Zn(2+)</name>
        <dbReference type="ChEBI" id="CHEBI:29105"/>
        <label>2</label>
        <note>catalytic</note>
    </ligand>
</feature>
<dbReference type="InterPro" id="IPR033739">
    <property type="entry name" value="M10A_MMP"/>
</dbReference>
<dbReference type="GO" id="GO:0006508">
    <property type="term" value="P:proteolysis"/>
    <property type="evidence" value="ECO:0007669"/>
    <property type="project" value="UniProtKB-KW"/>
</dbReference>
<feature type="repeat" description="Hemopexin" evidence="21">
    <location>
        <begin position="395"/>
        <end position="441"/>
    </location>
</feature>
<dbReference type="InterPro" id="IPR024079">
    <property type="entry name" value="MetalloPept_cat_dom_sf"/>
</dbReference>
<dbReference type="CDD" id="cd00094">
    <property type="entry name" value="HX"/>
    <property type="match status" value="1"/>
</dbReference>
<feature type="domain" description="Peptidase metallopeptidase" evidence="24">
    <location>
        <begin position="146"/>
        <end position="304"/>
    </location>
</feature>
<keyword evidence="13" id="KW-0443">Lipid metabolism</keyword>
<feature type="active site" evidence="18">
    <location>
        <position position="259"/>
    </location>
</feature>
<feature type="binding site" evidence="19">
    <location>
        <position position="268"/>
    </location>
    <ligand>
        <name>Zn(2+)</name>
        <dbReference type="ChEBI" id="CHEBI:29105"/>
        <label>2</label>
        <note>catalytic</note>
    </ligand>
</feature>
<feature type="repeat" description="Hemopexin" evidence="21">
    <location>
        <begin position="349"/>
        <end position="394"/>
    </location>
</feature>
<evidence type="ECO:0000313" key="25">
    <source>
        <dbReference type="EMBL" id="KRY69667.1"/>
    </source>
</evidence>
<evidence type="ECO:0000256" key="6">
    <source>
        <dbReference type="ARBA" id="ARBA00022670"/>
    </source>
</evidence>
<keyword evidence="12" id="KW-0482">Metalloprotease</keyword>
<dbReference type="SMART" id="SM00235">
    <property type="entry name" value="ZnMc"/>
    <property type="match status" value="1"/>
</dbReference>
<keyword evidence="8" id="KW-0677">Repeat</keyword>
<reference evidence="25 26" key="1">
    <citation type="submission" date="2015-01" db="EMBL/GenBank/DDBJ databases">
        <title>Evolution of Trichinella species and genotypes.</title>
        <authorList>
            <person name="Korhonen P.K."/>
            <person name="Edoardo P."/>
            <person name="Giuseppe L.R."/>
            <person name="Gasser R.B."/>
        </authorList>
    </citation>
    <scope>NUCLEOTIDE SEQUENCE [LARGE SCALE GENOMIC DNA]</scope>
    <source>
        <strain evidence="25">ISS13</strain>
    </source>
</reference>
<dbReference type="InterPro" id="IPR001818">
    <property type="entry name" value="Pept_M10_metallopeptidase"/>
</dbReference>
<feature type="binding site" evidence="19">
    <location>
        <position position="401"/>
    </location>
    <ligand>
        <name>Ca(2+)</name>
        <dbReference type="ChEBI" id="CHEBI:29108"/>
        <label>5</label>
    </ligand>
</feature>
<dbReference type="Pfam" id="PF00045">
    <property type="entry name" value="Hemopexin"/>
    <property type="match status" value="3"/>
</dbReference>
<evidence type="ECO:0000256" key="2">
    <source>
        <dbReference type="ARBA" id="ARBA00006499"/>
    </source>
</evidence>
<evidence type="ECO:0000256" key="21">
    <source>
        <dbReference type="PROSITE-ProRule" id="PRU01011"/>
    </source>
</evidence>
<keyword evidence="22" id="KW-1133">Transmembrane helix</keyword>
<dbReference type="GO" id="GO:0005615">
    <property type="term" value="C:extracellular space"/>
    <property type="evidence" value="ECO:0007669"/>
    <property type="project" value="TreeGrafter"/>
</dbReference>
<evidence type="ECO:0000256" key="17">
    <source>
        <dbReference type="ARBA" id="ARBA00048656"/>
    </source>
</evidence>
<dbReference type="GO" id="GO:0005737">
    <property type="term" value="C:cytoplasm"/>
    <property type="evidence" value="ECO:0007669"/>
    <property type="project" value="UniProtKB-SubCell"/>
</dbReference>
<evidence type="ECO:0000256" key="22">
    <source>
        <dbReference type="SAM" id="Phobius"/>
    </source>
</evidence>
<feature type="binding site" evidence="19">
    <location>
        <position position="238"/>
    </location>
    <ligand>
        <name>Ca(2+)</name>
        <dbReference type="ChEBI" id="CHEBI:29108"/>
        <label>1</label>
    </ligand>
</feature>
<feature type="repeat" description="Hemopexin" evidence="21">
    <location>
        <begin position="442"/>
        <end position="488"/>
    </location>
</feature>
<dbReference type="PRINTS" id="PR00138">
    <property type="entry name" value="MATRIXIN"/>
</dbReference>
<comment type="catalytic activity">
    <reaction evidence="16">
        <text>S-hexadecanoyl-L-cysteinyl-[protein] + H2O = L-cysteinyl-[protein] + hexadecanoate + H(+)</text>
        <dbReference type="Rhea" id="RHEA:19233"/>
        <dbReference type="Rhea" id="RHEA-COMP:10131"/>
        <dbReference type="Rhea" id="RHEA-COMP:11032"/>
        <dbReference type="ChEBI" id="CHEBI:7896"/>
        <dbReference type="ChEBI" id="CHEBI:15377"/>
        <dbReference type="ChEBI" id="CHEBI:15378"/>
        <dbReference type="ChEBI" id="CHEBI:29950"/>
        <dbReference type="ChEBI" id="CHEBI:74151"/>
        <dbReference type="EC" id="3.1.2.22"/>
    </reaction>
</comment>
<evidence type="ECO:0000256" key="11">
    <source>
        <dbReference type="ARBA" id="ARBA00022833"/>
    </source>
</evidence>
<dbReference type="Proteomes" id="UP000054632">
    <property type="component" value="Unassembled WGS sequence"/>
</dbReference>
<feature type="binding site" evidence="19">
    <location>
        <position position="276"/>
    </location>
    <ligand>
        <name>Zn(2+)</name>
        <dbReference type="ChEBI" id="CHEBI:29105"/>
        <label>2</label>
        <note>catalytic</note>
    </ligand>
</feature>
<evidence type="ECO:0000256" key="10">
    <source>
        <dbReference type="ARBA" id="ARBA00022832"/>
    </source>
</evidence>
<dbReference type="GO" id="GO:0030198">
    <property type="term" value="P:extracellular matrix organization"/>
    <property type="evidence" value="ECO:0007669"/>
    <property type="project" value="TreeGrafter"/>
</dbReference>
<feature type="binding site" evidence="19">
    <location>
        <position position="233"/>
    </location>
    <ligand>
        <name>Ca(2+)</name>
        <dbReference type="ChEBI" id="CHEBI:29108"/>
        <label>2</label>
    </ligand>
</feature>
<evidence type="ECO:0000256" key="4">
    <source>
        <dbReference type="ARBA" id="ARBA00012423"/>
    </source>
</evidence>
<evidence type="ECO:0000259" key="24">
    <source>
        <dbReference type="SMART" id="SM00235"/>
    </source>
</evidence>
<feature type="binding site" evidence="19">
    <location>
        <position position="355"/>
    </location>
    <ligand>
        <name>Ca(2+)</name>
        <dbReference type="ChEBI" id="CHEBI:29108"/>
        <label>5</label>
    </ligand>
</feature>
<dbReference type="EC" id="3.1.2.22" evidence="4"/>
<dbReference type="PANTHER" id="PTHR10201:SF309">
    <property type="entry name" value="PEPTIDASE METALLOPEPTIDASE DOMAIN-CONTAINING PROTEIN"/>
    <property type="match status" value="1"/>
</dbReference>
<feature type="binding site" evidence="19">
    <location>
        <position position="240"/>
    </location>
    <ligand>
        <name>Ca(2+)</name>
        <dbReference type="ChEBI" id="CHEBI:29108"/>
        <label>3</label>
    </ligand>
</feature>
<dbReference type="InterPro" id="IPR036365">
    <property type="entry name" value="PGBD-like_sf"/>
</dbReference>
<keyword evidence="10" id="KW-0276">Fatty acid metabolism</keyword>
<gene>
    <name evidence="25" type="primary">TRAPPC5</name>
    <name evidence="25" type="ORF">T4A_6542</name>
</gene>
<evidence type="ECO:0000256" key="19">
    <source>
        <dbReference type="PIRSR" id="PIRSR621190-2"/>
    </source>
</evidence>
<keyword evidence="5" id="KW-0963">Cytoplasm</keyword>
<dbReference type="Pfam" id="PF02230">
    <property type="entry name" value="Abhydrolase_2"/>
    <property type="match status" value="1"/>
</dbReference>
<dbReference type="Gene3D" id="3.40.50.1820">
    <property type="entry name" value="alpha/beta hydrolase"/>
    <property type="match status" value="1"/>
</dbReference>
<evidence type="ECO:0000256" key="13">
    <source>
        <dbReference type="ARBA" id="ARBA00023098"/>
    </source>
</evidence>
<dbReference type="CDD" id="cd04278">
    <property type="entry name" value="ZnMc_MMP"/>
    <property type="match status" value="1"/>
</dbReference>
<comment type="cofactor">
    <cofactor evidence="19">
        <name>Zn(2+)</name>
        <dbReference type="ChEBI" id="CHEBI:29105"/>
    </cofactor>
    <text evidence="19">Binds 2 Zn(2+) ions per subunit.</text>
</comment>
<dbReference type="InterPro" id="IPR018487">
    <property type="entry name" value="Hemopexin-like_repeat"/>
</dbReference>
<comment type="subcellular location">
    <subcellularLocation>
        <location evidence="1">Cytoplasm</location>
    </subcellularLocation>
</comment>
<evidence type="ECO:0000256" key="3">
    <source>
        <dbReference type="ARBA" id="ARBA00010370"/>
    </source>
</evidence>
<feature type="binding site" evidence="19">
    <location>
        <position position="240"/>
    </location>
    <ligand>
        <name>Ca(2+)</name>
        <dbReference type="ChEBI" id="CHEBI:29108"/>
        <label>1</label>
    </ligand>
</feature>
<dbReference type="GO" id="GO:0004222">
    <property type="term" value="F:metalloendopeptidase activity"/>
    <property type="evidence" value="ECO:0007669"/>
    <property type="project" value="InterPro"/>
</dbReference>
<feature type="binding site" evidence="19">
    <location>
        <position position="493"/>
    </location>
    <ligand>
        <name>Ca(2+)</name>
        <dbReference type="ChEBI" id="CHEBI:29108"/>
        <label>4</label>
    </ligand>
</feature>
<comment type="caution">
    <text evidence="25">The sequence shown here is derived from an EMBL/GenBank/DDBJ whole genome shotgun (WGS) entry which is preliminary data.</text>
</comment>
<feature type="chain" id="PRO_5006877158" description="palmitoyl-protein hydrolase" evidence="23">
    <location>
        <begin position="19"/>
        <end position="778"/>
    </location>
</feature>
<keyword evidence="9" id="KW-0378">Hydrolase</keyword>
<comment type="cofactor">
    <cofactor evidence="19">
        <name>Ca(2+)</name>
        <dbReference type="ChEBI" id="CHEBI:29108"/>
    </cofactor>
    <text evidence="19">Can bind about 5 Ca(2+) ions per subunit.</text>
</comment>
<dbReference type="GO" id="GO:0030574">
    <property type="term" value="P:collagen catabolic process"/>
    <property type="evidence" value="ECO:0007669"/>
    <property type="project" value="TreeGrafter"/>
</dbReference>
<sequence length="778" mass="89729">MCKKTFFTFFYWPIWCAAVPLPNNIGEDKVVISDFVTNYLKKYGYLQNDADVHQRSEALKRFQRHASLPITGISIVNSETMYYMSLPRCSLKDVDEEDFSSDFISKLKRRKRFAVEVLYFIFIFIWKQLIATWYYILYKYSFFLFFGSYWTFKNLTYIISRYTNRLPKDNVNNTIRRAFKVWEEKSPLRFRQISKRPANIDIAFLQQNHGDGEPFDGQGGILAHAFFPRYGGDVHFDDDEYWTPEPNSGVDLYAVAAHEIGHSLGLKHSKNRNALMAPFYQTYSNSGIHLHNDDIQALQYLYGTEEAAEFNISSDVPDYSWPNVEVSVNMGGKNNSDSNQFEKVNICNNPVLDTITVIGNGSTYAFQGKWYWRLNQLSYDKEYPRKISDDWDGLADDLDAAVGDNKGNTYFFKDDLYWLYNADGKRISGYPKRISVGLVDLPDNLDAAMIWSYDQQPYFFKGKFYWKYSRWGMHNIWPRLITAISPNLPDRIDAAFQWTNGENYIFAGPYYYRISGWRSMKIMSGYPRLTGEWWFDSVLHYLRYIYCMGGNCISFQRNMDAPCVISATGTHTASVIFLHGLGDTGFGWSPLFQKQFQFPHIKFICPHAPIMPVSLNSGMRMHSWFDIVGIGMNAAEDEDGIKHSAKQVQNLIEEEMRNGIPSHRIILGGFSQGGALALYSSLTFNKRLAGIMSLSCWLPLHRQFSLDNISINKITPILQCHGEDDQLVSREVGQATAELLKQLCSSHKVIFYPGMSHTYCAQELDDMKHFINSNLPPA</sequence>
<keyword evidence="7 19" id="KW-0479">Metal-binding</keyword>
<dbReference type="SUPFAM" id="SSF55486">
    <property type="entry name" value="Metalloproteases ('zincins'), catalytic domain"/>
    <property type="match status" value="1"/>
</dbReference>
<dbReference type="InterPro" id="IPR006026">
    <property type="entry name" value="Peptidase_Metallo"/>
</dbReference>
<feature type="binding site" evidence="19">
    <location>
        <position position="217"/>
    </location>
    <ligand>
        <name>Ca(2+)</name>
        <dbReference type="ChEBI" id="CHEBI:29108"/>
        <label>3</label>
    </ligand>
</feature>
<evidence type="ECO:0000256" key="1">
    <source>
        <dbReference type="ARBA" id="ARBA00004496"/>
    </source>
</evidence>
<dbReference type="SUPFAM" id="SSF47090">
    <property type="entry name" value="PGBD-like"/>
    <property type="match status" value="1"/>
</dbReference>
<dbReference type="InterPro" id="IPR029058">
    <property type="entry name" value="AB_hydrolase_fold"/>
</dbReference>
<dbReference type="InterPro" id="IPR003140">
    <property type="entry name" value="PLipase/COase/thioEstase"/>
</dbReference>